<keyword evidence="10" id="KW-1185">Reference proteome</keyword>
<dbReference type="EMBL" id="FUEG01000003">
    <property type="protein sequence ID" value="SJL01109.1"/>
    <property type="molecule type" value="Genomic_DNA"/>
</dbReference>
<name>A0A284QXA7_ARMOS</name>
<dbReference type="GO" id="GO:0004197">
    <property type="term" value="F:cysteine-type endopeptidase activity"/>
    <property type="evidence" value="ECO:0007669"/>
    <property type="project" value="InterPro"/>
</dbReference>
<organism evidence="9 10">
    <name type="scientific">Armillaria ostoyae</name>
    <name type="common">Armillaria root rot fungus</name>
    <dbReference type="NCBI Taxonomy" id="47428"/>
    <lineage>
        <taxon>Eukaryota</taxon>
        <taxon>Fungi</taxon>
        <taxon>Dikarya</taxon>
        <taxon>Basidiomycota</taxon>
        <taxon>Agaricomycotina</taxon>
        <taxon>Agaricomycetes</taxon>
        <taxon>Agaricomycetidae</taxon>
        <taxon>Agaricales</taxon>
        <taxon>Marasmiineae</taxon>
        <taxon>Physalacriaceae</taxon>
        <taxon>Armillaria</taxon>
    </lineage>
</organism>
<dbReference type="GO" id="GO:0005741">
    <property type="term" value="C:mitochondrial outer membrane"/>
    <property type="evidence" value="ECO:0007669"/>
    <property type="project" value="UniProtKB-SubCell"/>
</dbReference>
<comment type="similarity">
    <text evidence="2">Belongs to the SAM50/omp85 family.</text>
</comment>
<dbReference type="OrthoDB" id="1724197at2759"/>
<keyword evidence="4" id="KW-0812">Transmembrane</keyword>
<feature type="region of interest" description="Disordered" evidence="6">
    <location>
        <begin position="1"/>
        <end position="25"/>
    </location>
</feature>
<dbReference type="Proteomes" id="UP000219338">
    <property type="component" value="Unassembled WGS sequence"/>
</dbReference>
<keyword evidence="5" id="KW-0472">Membrane</keyword>
<dbReference type="InterPro" id="IPR039910">
    <property type="entry name" value="D15-like"/>
</dbReference>
<protein>
    <submittedName>
        <fullName evidence="9">Uncharacterized protein</fullName>
    </submittedName>
</protein>
<dbReference type="STRING" id="47428.A0A284QXA7"/>
<dbReference type="PANTHER" id="PTHR12815">
    <property type="entry name" value="SORTING AND ASSEMBLY MACHINERY SAMM50 PROTEIN FAMILY MEMBER"/>
    <property type="match status" value="1"/>
</dbReference>
<evidence type="ECO:0000313" key="9">
    <source>
        <dbReference type="EMBL" id="SJL01109.1"/>
    </source>
</evidence>
<evidence type="ECO:0000256" key="5">
    <source>
        <dbReference type="ARBA" id="ARBA00023136"/>
    </source>
</evidence>
<evidence type="ECO:0000256" key="4">
    <source>
        <dbReference type="ARBA" id="ARBA00022692"/>
    </source>
</evidence>
<dbReference type="PANTHER" id="PTHR12815:SF18">
    <property type="entry name" value="SORTING AND ASSEMBLY MACHINERY COMPONENT 50 HOMOLOG"/>
    <property type="match status" value="1"/>
</dbReference>
<evidence type="ECO:0000256" key="2">
    <source>
        <dbReference type="ARBA" id="ARBA00010913"/>
    </source>
</evidence>
<evidence type="ECO:0000259" key="8">
    <source>
        <dbReference type="Pfam" id="PF01103"/>
    </source>
</evidence>
<dbReference type="Pfam" id="PF01103">
    <property type="entry name" value="Omp85"/>
    <property type="match status" value="1"/>
</dbReference>
<evidence type="ECO:0000256" key="1">
    <source>
        <dbReference type="ARBA" id="ARBA00004374"/>
    </source>
</evidence>
<evidence type="ECO:0000313" key="10">
    <source>
        <dbReference type="Proteomes" id="UP000219338"/>
    </source>
</evidence>
<dbReference type="InterPro" id="IPR000184">
    <property type="entry name" value="Bac_surfAg_D15"/>
</dbReference>
<keyword evidence="3" id="KW-1134">Transmembrane beta strand</keyword>
<gene>
    <name evidence="9" type="ORF">ARMOST_04425</name>
</gene>
<dbReference type="InterPro" id="IPR011600">
    <property type="entry name" value="Pept_C14_caspase"/>
</dbReference>
<proteinExistence type="inferred from homology"/>
<dbReference type="Gene3D" id="3.40.50.1460">
    <property type="match status" value="1"/>
</dbReference>
<sequence length="848" mass="93757">MDSGSTPPLSPPLQNSSSPRDQEPDDIENLLKWAEARRARKLRGEYESAVLHLSELINNNLSTPLRIHSVRVEGAENTRNSFIGFLVKPLIPAAESSNVEAVLHAARRISEVLQQADIFGSVDARLERARDVLSSPRDVDVVVKAKEKGRFFVKSATEFGNNEGSASITARVRNVFGGAEMFEANVSTGTTTRQSYHGTLSAPITPDLDTRAELAVFAMQRDNTSFASCWESLQGLKAILRNGTPTTGVHELAYEGVLRNIGGLTPTASMSIRQAAGTTSKSSVSYAYTLDTRDDRISASRGVYAKLYQEVAGLGGDASFYKAEAETQVSRSLLSGVSASLALRSGLMFGISRPTLFSDRFQLGGPMSVRAFKPNGLGPRDGQDSLGGDMYWSAGVSVVSNLPLKPDWPLKTHAWINAGRLDNKDKSRSVMESVKDMITRPSVSAGVGLIYRFDPAQPINQGQLEDIRRSDGVETRLAQEDGMASRESTRVDHAEAVQEEKEKMHRTLQERFGNAVPRIFRNETSNNDNVEGLHKRHCLRGLPSLNRGARHDIGASRFWAILIGIDAYERWPLRGCVSDALLIKSFLVNKLGVPEERIQCLLGSKNSIPSDALTPSRANIVEVLYSLIDKREVDPGDNIIVYYAGYGSCYDCADHSLESQCDKDSCPIEALCPLDRDTQDDDGKWIPDISDRELNALFTEISRVKGHKITFITDCYYARSFCKHPEGDGSLRRSLAPTSQSDVNDMLRAGHERLSSLPHYQSILSDDWRPDMGSHVTLTACREDQMAKEKAGKRYRGIFTKTLVDVLKSGAWKKKITYVELTELLNQSVFQTPVVTGDHKHEHIWYQV</sequence>
<evidence type="ECO:0000259" key="7">
    <source>
        <dbReference type="Pfam" id="PF00656"/>
    </source>
</evidence>
<dbReference type="GO" id="GO:0045040">
    <property type="term" value="P:protein insertion into mitochondrial outer membrane"/>
    <property type="evidence" value="ECO:0007669"/>
    <property type="project" value="TreeGrafter"/>
</dbReference>
<reference evidence="10" key="1">
    <citation type="journal article" date="2017" name="Nat. Ecol. Evol.">
        <title>Genome expansion and lineage-specific genetic innovations in the forest pathogenic fungi Armillaria.</title>
        <authorList>
            <person name="Sipos G."/>
            <person name="Prasanna A.N."/>
            <person name="Walter M.C."/>
            <person name="O'Connor E."/>
            <person name="Balint B."/>
            <person name="Krizsan K."/>
            <person name="Kiss B."/>
            <person name="Hess J."/>
            <person name="Varga T."/>
            <person name="Slot J."/>
            <person name="Riley R."/>
            <person name="Boka B."/>
            <person name="Rigling D."/>
            <person name="Barry K."/>
            <person name="Lee J."/>
            <person name="Mihaltcheva S."/>
            <person name="LaButti K."/>
            <person name="Lipzen A."/>
            <person name="Waldron R."/>
            <person name="Moloney N.M."/>
            <person name="Sperisen C."/>
            <person name="Kredics L."/>
            <person name="Vagvoelgyi C."/>
            <person name="Patrignani A."/>
            <person name="Fitzpatrick D."/>
            <person name="Nagy I."/>
            <person name="Doyle S."/>
            <person name="Anderson J.B."/>
            <person name="Grigoriev I.V."/>
            <person name="Gueldener U."/>
            <person name="Muensterkoetter M."/>
            <person name="Nagy L.G."/>
        </authorList>
    </citation>
    <scope>NUCLEOTIDE SEQUENCE [LARGE SCALE GENOMIC DNA]</scope>
    <source>
        <strain evidence="10">C18/9</strain>
    </source>
</reference>
<dbReference type="GO" id="GO:0006508">
    <property type="term" value="P:proteolysis"/>
    <property type="evidence" value="ECO:0007669"/>
    <property type="project" value="InterPro"/>
</dbReference>
<feature type="domain" description="Bacterial surface antigen (D15)" evidence="8">
    <location>
        <begin position="174"/>
        <end position="452"/>
    </location>
</feature>
<accession>A0A284QXA7</accession>
<dbReference type="AlphaFoldDB" id="A0A284QXA7"/>
<dbReference type="Gene3D" id="2.40.160.50">
    <property type="entry name" value="membrane protein fhac: a member of the omp85/tpsb transporter family"/>
    <property type="match status" value="1"/>
</dbReference>
<comment type="subcellular location">
    <subcellularLocation>
        <location evidence="1">Mitochondrion outer membrane</location>
        <topology evidence="1">Multi-pass membrane protein</topology>
    </subcellularLocation>
</comment>
<dbReference type="Pfam" id="PF00656">
    <property type="entry name" value="Peptidase_C14"/>
    <property type="match status" value="1"/>
</dbReference>
<evidence type="ECO:0000256" key="6">
    <source>
        <dbReference type="SAM" id="MobiDB-lite"/>
    </source>
</evidence>
<feature type="domain" description="Peptidase C14 caspase" evidence="7">
    <location>
        <begin position="559"/>
        <end position="830"/>
    </location>
</feature>
<evidence type="ECO:0000256" key="3">
    <source>
        <dbReference type="ARBA" id="ARBA00022452"/>
    </source>
</evidence>